<keyword evidence="1" id="KW-1133">Transmembrane helix</keyword>
<feature type="transmembrane region" description="Helical" evidence="1">
    <location>
        <begin position="86"/>
        <end position="104"/>
    </location>
</feature>
<protein>
    <submittedName>
        <fullName evidence="2">Uncharacterized protein</fullName>
    </submittedName>
</protein>
<sequence>MMVPLSRLSTSPCITLLGDARGPSPTITHNNSHLAYGTEREYPHGCGLPPKGIHHRCLFSRRLIRIFGLLYTTYFVSLSVRQEFIGMLLLLIYSAGLVFTNSFGSKL</sequence>
<keyword evidence="1" id="KW-0472">Membrane</keyword>
<evidence type="ECO:0000256" key="1">
    <source>
        <dbReference type="SAM" id="Phobius"/>
    </source>
</evidence>
<evidence type="ECO:0000313" key="2">
    <source>
        <dbReference type="EMBL" id="KAF2876725.1"/>
    </source>
</evidence>
<comment type="caution">
    <text evidence="2">The sequence shown here is derived from an EMBL/GenBank/DDBJ whole genome shotgun (WGS) entry which is preliminary data.</text>
</comment>
<keyword evidence="3" id="KW-1185">Reference proteome</keyword>
<accession>A0A7C8MWM8</accession>
<dbReference type="AlphaFoldDB" id="A0A7C8MWM8"/>
<evidence type="ECO:0000313" key="3">
    <source>
        <dbReference type="Proteomes" id="UP000481861"/>
    </source>
</evidence>
<feature type="transmembrane region" description="Helical" evidence="1">
    <location>
        <begin position="63"/>
        <end position="80"/>
    </location>
</feature>
<gene>
    <name evidence="2" type="ORF">BDV95DRAFT_235251</name>
</gene>
<proteinExistence type="predicted"/>
<keyword evidence="1" id="KW-0812">Transmembrane</keyword>
<dbReference type="Proteomes" id="UP000481861">
    <property type="component" value="Unassembled WGS sequence"/>
</dbReference>
<name>A0A7C8MWM8_9PLEO</name>
<dbReference type="EMBL" id="JAADJZ010000003">
    <property type="protein sequence ID" value="KAF2876725.1"/>
    <property type="molecule type" value="Genomic_DNA"/>
</dbReference>
<reference evidence="2 3" key="1">
    <citation type="submission" date="2020-01" db="EMBL/GenBank/DDBJ databases">
        <authorList>
            <consortium name="DOE Joint Genome Institute"/>
            <person name="Haridas S."/>
            <person name="Albert R."/>
            <person name="Binder M."/>
            <person name="Bloem J."/>
            <person name="Labutti K."/>
            <person name="Salamov A."/>
            <person name="Andreopoulos B."/>
            <person name="Baker S.E."/>
            <person name="Barry K."/>
            <person name="Bills G."/>
            <person name="Bluhm B.H."/>
            <person name="Cannon C."/>
            <person name="Castanera R."/>
            <person name="Culley D.E."/>
            <person name="Daum C."/>
            <person name="Ezra D."/>
            <person name="Gonzalez J.B."/>
            <person name="Henrissat B."/>
            <person name="Kuo A."/>
            <person name="Liang C."/>
            <person name="Lipzen A."/>
            <person name="Lutzoni F."/>
            <person name="Magnuson J."/>
            <person name="Mondo S."/>
            <person name="Nolan M."/>
            <person name="Ohm R."/>
            <person name="Pangilinan J."/>
            <person name="Park H.-J.H."/>
            <person name="Ramirez L."/>
            <person name="Alfaro M."/>
            <person name="Sun H."/>
            <person name="Tritt A."/>
            <person name="Yoshinaga Y."/>
            <person name="Zwiers L.-H.L."/>
            <person name="Turgeon B.G."/>
            <person name="Goodwin S.B."/>
            <person name="Spatafora J.W."/>
            <person name="Crous P.W."/>
            <person name="Grigoriev I.V."/>
        </authorList>
    </citation>
    <scope>NUCLEOTIDE SEQUENCE [LARGE SCALE GENOMIC DNA]</scope>
    <source>
        <strain evidence="2 3">CBS 611.86</strain>
    </source>
</reference>
<organism evidence="2 3">
    <name type="scientific">Massariosphaeria phaeospora</name>
    <dbReference type="NCBI Taxonomy" id="100035"/>
    <lineage>
        <taxon>Eukaryota</taxon>
        <taxon>Fungi</taxon>
        <taxon>Dikarya</taxon>
        <taxon>Ascomycota</taxon>
        <taxon>Pezizomycotina</taxon>
        <taxon>Dothideomycetes</taxon>
        <taxon>Pleosporomycetidae</taxon>
        <taxon>Pleosporales</taxon>
        <taxon>Pleosporales incertae sedis</taxon>
        <taxon>Massariosphaeria</taxon>
    </lineage>
</organism>